<dbReference type="RefSeq" id="WP_197902565.1">
    <property type="nucleotide sequence ID" value="NZ_JACSGR010000002.1"/>
</dbReference>
<reference evidence="1 2" key="1">
    <citation type="submission" date="2020-09" db="EMBL/GenBank/DDBJ databases">
        <title>Eikenella S3660 sp. nov., isolated from a throat swab.</title>
        <authorList>
            <person name="Buhl M."/>
        </authorList>
    </citation>
    <scope>NUCLEOTIDE SEQUENCE [LARGE SCALE GENOMIC DNA]</scope>
    <source>
        <strain evidence="1 2">S3360</strain>
    </source>
</reference>
<evidence type="ECO:0000313" key="2">
    <source>
        <dbReference type="Proteomes" id="UP000768471"/>
    </source>
</evidence>
<evidence type="ECO:0000313" key="1">
    <source>
        <dbReference type="EMBL" id="MBH5328652.1"/>
    </source>
</evidence>
<name>A0ABS0N8R0_9NEIS</name>
<comment type="caution">
    <text evidence="1">The sequence shown here is derived from an EMBL/GenBank/DDBJ whole genome shotgun (WGS) entry which is preliminary data.</text>
</comment>
<gene>
    <name evidence="1" type="ORF">H9Q10_03090</name>
</gene>
<sequence length="55" mass="5872">MPMLRVFGKGLGAEWGDVLFCGEQAGRGEMAMRGIGLRDNFQVASMGCGGYLKMA</sequence>
<protein>
    <submittedName>
        <fullName evidence="1">Uncharacterized protein</fullName>
    </submittedName>
</protein>
<keyword evidence="2" id="KW-1185">Reference proteome</keyword>
<dbReference type="Proteomes" id="UP000768471">
    <property type="component" value="Unassembled WGS sequence"/>
</dbReference>
<organism evidence="1 2">
    <name type="scientific">Eikenella glucosivorans</name>
    <dbReference type="NCBI Taxonomy" id="2766967"/>
    <lineage>
        <taxon>Bacteria</taxon>
        <taxon>Pseudomonadati</taxon>
        <taxon>Pseudomonadota</taxon>
        <taxon>Betaproteobacteria</taxon>
        <taxon>Neisseriales</taxon>
        <taxon>Neisseriaceae</taxon>
        <taxon>Eikenella</taxon>
    </lineage>
</organism>
<dbReference type="EMBL" id="JACSGR010000002">
    <property type="protein sequence ID" value="MBH5328652.1"/>
    <property type="molecule type" value="Genomic_DNA"/>
</dbReference>
<accession>A0ABS0N8R0</accession>
<proteinExistence type="predicted"/>